<evidence type="ECO:0000256" key="1">
    <source>
        <dbReference type="SAM" id="MobiDB-lite"/>
    </source>
</evidence>
<feature type="region of interest" description="Disordered" evidence="1">
    <location>
        <begin position="1"/>
        <end position="20"/>
    </location>
</feature>
<comment type="caution">
    <text evidence="2">The sequence shown here is derived from an EMBL/GenBank/DDBJ whole genome shotgun (WGS) entry which is preliminary data.</text>
</comment>
<dbReference type="EMBL" id="JAWDJX010000005">
    <property type="protein sequence ID" value="KAK3056700.1"/>
    <property type="molecule type" value="Genomic_DNA"/>
</dbReference>
<protein>
    <submittedName>
        <fullName evidence="2">Uncharacterized protein</fullName>
    </submittedName>
</protein>
<accession>A0AAJ0GFT0</accession>
<proteinExistence type="predicted"/>
<sequence length="202" mass="21574">MASSDVEDVGRMESEQQLRRTHTKYLEDVHQRADTDYDGIIALIEKRKAADQNDGGFLNTIDAILSDTTQADTTEACINNVQSLLSATDALLQLNQKANNAISASSTASTGPAAYVQTCAEDQERVREILASGKRVFEGELEAVQQQARSDQAGGKGEAAAQAIALFGDGAQGTRMGADASKTMEYIERGVKRMTKGLDGVA</sequence>
<evidence type="ECO:0000313" key="2">
    <source>
        <dbReference type="EMBL" id="KAK3056700.1"/>
    </source>
</evidence>
<gene>
    <name evidence="2" type="ORF">LTR09_002493</name>
</gene>
<feature type="compositionally biased region" description="Basic and acidic residues" evidence="1">
    <location>
        <begin position="8"/>
        <end position="20"/>
    </location>
</feature>
<dbReference type="Proteomes" id="UP001271007">
    <property type="component" value="Unassembled WGS sequence"/>
</dbReference>
<reference evidence="2" key="1">
    <citation type="submission" date="2023-04" db="EMBL/GenBank/DDBJ databases">
        <title>Black Yeasts Isolated from many extreme environments.</title>
        <authorList>
            <person name="Coleine C."/>
            <person name="Stajich J.E."/>
            <person name="Selbmann L."/>
        </authorList>
    </citation>
    <scope>NUCLEOTIDE SEQUENCE</scope>
    <source>
        <strain evidence="2">CCFEE 5312</strain>
    </source>
</reference>
<evidence type="ECO:0000313" key="3">
    <source>
        <dbReference type="Proteomes" id="UP001271007"/>
    </source>
</evidence>
<name>A0AAJ0GFT0_9PEZI</name>
<dbReference type="AlphaFoldDB" id="A0AAJ0GFT0"/>
<keyword evidence="3" id="KW-1185">Reference proteome</keyword>
<organism evidence="2 3">
    <name type="scientific">Extremus antarcticus</name>
    <dbReference type="NCBI Taxonomy" id="702011"/>
    <lineage>
        <taxon>Eukaryota</taxon>
        <taxon>Fungi</taxon>
        <taxon>Dikarya</taxon>
        <taxon>Ascomycota</taxon>
        <taxon>Pezizomycotina</taxon>
        <taxon>Dothideomycetes</taxon>
        <taxon>Dothideomycetidae</taxon>
        <taxon>Mycosphaerellales</taxon>
        <taxon>Extremaceae</taxon>
        <taxon>Extremus</taxon>
    </lineage>
</organism>